<proteinExistence type="predicted"/>
<sequence>MLKEELRRKPLRDKIDDLSEDQAHFVLLSVFYSGDKSRYISEDPNRYASKCKEELLKRTRKDDKIDTVISFIDNLNTLYLEKYELKWLEGNKREQIFVYNYLVENNMISPSRFGISRKKDIKDTVHNILNNLIKGLNNRENVISDLDFKKDVVEVTQKVWHVLEANDNYSKWLKKADLDWVRNYLVEKNLYRYDVENYVGNNNRELRLLASLDAIDIKQGQSYTHSPSKTIIIDKMKRAWSQQKYRDAGKTKKPYHLPLTKKTKARLEKMAKVEGLSETAMLDHLINMSYEIDYTDKNGKDLY</sequence>
<evidence type="ECO:0000313" key="2">
    <source>
        <dbReference type="Proteomes" id="UP000664554"/>
    </source>
</evidence>
<comment type="caution">
    <text evidence="1">The sequence shown here is derived from an EMBL/GenBank/DDBJ whole genome shotgun (WGS) entry which is preliminary data.</text>
</comment>
<dbReference type="RefSeq" id="WP_207990681.1">
    <property type="nucleotide sequence ID" value="NZ_JAGBKM010000007.1"/>
</dbReference>
<dbReference type="EMBL" id="JAGBKM010000007">
    <property type="protein sequence ID" value="MBO1530645.1"/>
    <property type="molecule type" value="Genomic_DNA"/>
</dbReference>
<evidence type="ECO:0000313" key="1">
    <source>
        <dbReference type="EMBL" id="MBO1530645.1"/>
    </source>
</evidence>
<keyword evidence="2" id="KW-1185">Reference proteome</keyword>
<organism evidence="1 2">
    <name type="scientific">Psychrobacter coccoides</name>
    <dbReference type="NCBI Taxonomy" id="2818440"/>
    <lineage>
        <taxon>Bacteria</taxon>
        <taxon>Pseudomonadati</taxon>
        <taxon>Pseudomonadota</taxon>
        <taxon>Gammaproteobacteria</taxon>
        <taxon>Moraxellales</taxon>
        <taxon>Moraxellaceae</taxon>
        <taxon>Psychrobacter</taxon>
    </lineage>
</organism>
<gene>
    <name evidence="1" type="ORF">J3492_05395</name>
</gene>
<reference evidence="1 2" key="1">
    <citation type="submission" date="2021-03" db="EMBL/GenBank/DDBJ databases">
        <authorList>
            <person name="Shang D.-D."/>
            <person name="Du Z.-J."/>
            <person name="Chen G.-J."/>
        </authorList>
    </citation>
    <scope>NUCLEOTIDE SEQUENCE [LARGE SCALE GENOMIC DNA]</scope>
    <source>
        <strain evidence="1 2">F1192</strain>
    </source>
</reference>
<dbReference type="Proteomes" id="UP000664554">
    <property type="component" value="Unassembled WGS sequence"/>
</dbReference>
<protein>
    <submittedName>
        <fullName evidence="1">Uncharacterized protein</fullName>
    </submittedName>
</protein>
<accession>A0ABS3NML5</accession>
<name>A0ABS3NML5_9GAMM</name>